<name>A0A975B282_9BACT</name>
<dbReference type="AlphaFoldDB" id="A0A975B282"/>
<dbReference type="InterPro" id="IPR021731">
    <property type="entry name" value="AMIN_dom"/>
</dbReference>
<gene>
    <name evidence="2" type="ORF">GJV85_12460</name>
</gene>
<organism evidence="2 3">
    <name type="scientific">Sulfurimonas aquatica</name>
    <dbReference type="NCBI Taxonomy" id="2672570"/>
    <lineage>
        <taxon>Bacteria</taxon>
        <taxon>Pseudomonadati</taxon>
        <taxon>Campylobacterota</taxon>
        <taxon>Epsilonproteobacteria</taxon>
        <taxon>Campylobacterales</taxon>
        <taxon>Sulfurimonadaceae</taxon>
        <taxon>Sulfurimonas</taxon>
    </lineage>
</organism>
<evidence type="ECO:0000259" key="1">
    <source>
        <dbReference type="Pfam" id="PF11741"/>
    </source>
</evidence>
<dbReference type="Proteomes" id="UP000671852">
    <property type="component" value="Chromosome"/>
</dbReference>
<sequence>MIKFLTIFSLMIFSLYARENPFFPIENEIDIPMTSNQTRFVEPLKRASYTLPSTAREIQSITIRYKNLDGSIVDKKEILNNSIDWHLPIFISQNYNSSESTTSNSLNKITSSKNKAKKTKAIKLISLKFLNLSLDNKRIKIMTNDKMIRNFLLTKPHRIVCDFKREIDIRSYEKELSSSGIVTKVKVGNHNEFYRVVMELDGYYRYTSKELKNGYLLTLQ</sequence>
<dbReference type="Pfam" id="PF11741">
    <property type="entry name" value="AMIN"/>
    <property type="match status" value="1"/>
</dbReference>
<reference evidence="2" key="1">
    <citation type="submission" date="2019-11" db="EMBL/GenBank/DDBJ databases">
        <authorList>
            <person name="Kojima H."/>
        </authorList>
    </citation>
    <scope>NUCLEOTIDE SEQUENCE</scope>
    <source>
        <strain evidence="2">H1576</strain>
    </source>
</reference>
<keyword evidence="3" id="KW-1185">Reference proteome</keyword>
<protein>
    <submittedName>
        <fullName evidence="2">AMIN domain-containing protein</fullName>
    </submittedName>
</protein>
<dbReference type="Gene3D" id="2.60.40.3500">
    <property type="match status" value="1"/>
</dbReference>
<feature type="domain" description="AMIN" evidence="1">
    <location>
        <begin position="134"/>
        <end position="215"/>
    </location>
</feature>
<evidence type="ECO:0000313" key="2">
    <source>
        <dbReference type="EMBL" id="QSZ42886.1"/>
    </source>
</evidence>
<accession>A0A975B282</accession>
<proteinExistence type="predicted"/>
<evidence type="ECO:0000313" key="3">
    <source>
        <dbReference type="Proteomes" id="UP000671852"/>
    </source>
</evidence>
<dbReference type="KEGG" id="saqt:GJV85_12460"/>
<dbReference type="EMBL" id="CP046072">
    <property type="protein sequence ID" value="QSZ42886.1"/>
    <property type="molecule type" value="Genomic_DNA"/>
</dbReference>
<reference evidence="2" key="2">
    <citation type="submission" date="2021-04" db="EMBL/GenBank/DDBJ databases">
        <title>Isolation and characterization of a novel species of the genus Sulfurimonas.</title>
        <authorList>
            <person name="Fukui M."/>
        </authorList>
    </citation>
    <scope>NUCLEOTIDE SEQUENCE</scope>
    <source>
        <strain evidence="2">H1576</strain>
    </source>
</reference>
<dbReference type="RefSeq" id="WP_207561697.1">
    <property type="nucleotide sequence ID" value="NZ_CP046072.1"/>
</dbReference>